<dbReference type="InterPro" id="IPR036737">
    <property type="entry name" value="OmpA-like_sf"/>
</dbReference>
<comment type="caution">
    <text evidence="2">The sequence shown here is derived from an EMBL/GenBank/DDBJ whole genome shotgun (WGS) entry which is preliminary data.</text>
</comment>
<dbReference type="RefSeq" id="WP_301591547.1">
    <property type="nucleotide sequence ID" value="NZ_JAPFQI010000016.1"/>
</dbReference>
<evidence type="ECO:0000313" key="3">
    <source>
        <dbReference type="Proteomes" id="UP001526430"/>
    </source>
</evidence>
<dbReference type="Gene3D" id="3.30.1330.60">
    <property type="entry name" value="OmpA-like domain"/>
    <property type="match status" value="1"/>
</dbReference>
<gene>
    <name evidence="2" type="ORF">OF850_17135</name>
</gene>
<accession>A0ABT3NYW5</accession>
<keyword evidence="3" id="KW-1185">Reference proteome</keyword>
<dbReference type="Proteomes" id="UP001526430">
    <property type="component" value="Unassembled WGS sequence"/>
</dbReference>
<feature type="region of interest" description="Disordered" evidence="1">
    <location>
        <begin position="1551"/>
        <end position="1575"/>
    </location>
</feature>
<dbReference type="EMBL" id="JAPFQI010000016">
    <property type="protein sequence ID" value="MCW8087357.1"/>
    <property type="molecule type" value="Genomic_DNA"/>
</dbReference>
<sequence>MSTPLADLFSGPFGSLFRDIADRFTTDGVTSTPFAGGVQHSGTLKSVRTDPIDLGFGELELLGITAGVPFRLAEFDSPDGHWHLDIVSNGLSLKLRDLYGADFVKESGTTPRRLIRRATDTAVVISGDATIRFAKASADAPVILLFVENLSAADPLADTGAVVELRCTPKHFFFGTSQFGMTLAEVLFDASATFSPSFVIGQGQTNEWIGFAVSEATFYAPPNAIGRGGFSGGVRNLLIGSPRGVQGEFEIQWGRAPLDPSTFVFTQAGHPQTGATGSGNARLVAITGGQNDDVAMTASFVASQPPEGGAVTDWSATWRWPDGSESNGDAATGQVRHGQVLRVVPEERIPGRPMVRHPEIVFRFIAAGEVPEIDIITAGTSVVNAVHIAGPQAEIAGLSFRARSTAPVAGTFRWKVEPDGAEQTGTSVTIPTGELSGDKYLVLRETDASGHSRIARIRLQVVEGVTLLVGSEDGVVAAPSPTSPITPAGVEGTYDLPDYHARARFTAILDDAEIDTSRPEKVMVPSGGLALVTIPSVGVPPTVEHDRHVEILFEFATGRALRWGADRPAGIGQGGDEAGLQRQLLQWAANYPGAEFLVVGRCDDVGSDSLNATLARTRRDTVVRFLTTAPAGSNLVAIDPSRITAWGEQDGQPGSVATSPLDDEEKAAQRLVLATDAGGNPLTDRSDWISGAAAPTEPRREPFRRADIYAVGGTPAAGAVRRELDPGRAPDLRRMLMPGETADPVPATVTTPELDYRVKLLAAWDKPTGEGWKDLIPSKAEFEYAWSPADQPLPSLGGKPVTLEVLTVYGNWRHDDASGFTRAQLGIRSDGDPDGLVRIDQQNLVAALALGPVLLSGVNSTTDAVETGARVAALAAGVAFAQVDLGGGPLLGTASKAAIKKLEATAQIKNVDDVGDDYKISLTSDYTTTLHVNTGRLGLRTHPDQPAKFRYKDVGIVFDQSKSNFWDKIALAYPTDALSIEDPGRWQIDGVLGQLLRAVETALGQGSIWIETRFAFALSIGVVEVSEAVIRVTFDGSSPIPAFSLRGLVAKIDVPATVKGEGRLRIEDPGGVIKAGIDLEVIPLKLKASAAFAMAQMTTPEPFTFVNLYAKVQFPVGIPLGPSGAALHGFIGQTVINGTRDVIASTDIVAREIGWWRKNPEDKYKPLKNQHALGIGAVVGTLPDASFSLSATGMIVVAFPDPEVIFAVEISLLSVPDKTPKEKKDGQSASITGLIVINDEAVALAAQARYEIPKVLQVTVPFAAYFPYSGVGTYVRIGSDGQSGRAGEPVTLTLLPSTLNLKAWSYLMIEQDGLPNLGGDPRFSFQGFSVGFGAGAGLEWKAGPIRLSASIKLLAGMGTDPLLIKAGIFVKGELDLVVISISARGEILLTYQDSRIWMDGEFCGEVDLFFFSLKGCVSFRIGSDMTGPPPPPLAPVASIFLTDRGGRVMGEALRDGTGTIQALPIFDFVQIGDKVENRGVAPSGNHTVWADTAPLVNFRHYIIDAEAGTRQFERAAQYSGQVWFGSNRLKYAYRLDGVRLVRDSDGAPVTGAQPLKAGWQTSPARQPGSGGPVVPSGAETLSLKLLDWQPWGWALPMSDGGESAPGDPADTVGNLCQPLPTPTRSCLFGRDARGFGPDRIGLFHETPPSAPYPSWFTLIGRPGLRIGGTVLEGPALTGLVASAGALPLPGGVITLSQPVAGPQGSLQQGYRLPAAQLATPGQVSVTTLPWLAEFDRTIRRGSLLLLICDARGGRATEPPRDCYRFTGLPLGKQFSALEVPRFKLEAMRAERPFTITDRVDLTHSGGMLGTDQQPDVLIAEPGLVIRPTTPVRAIELHFFRGGPLSAAINWQDAAGNGDVIKFEPDEQGARTVRIDASADLAEIAIRVKGGMLFLTEICTPEAGGDHTCFDFGKVPLRAVAQGSFSHGGVTFTVLDPTIGFNLADWVDARPSPATRGQDHTAELRFPDKGLEMRLAEAWDAIDLGVWSGGGGIVATAFDTRGNVIDQTRADAHDPVALHLQGPGIVRVIVSGGSNEAVLFRVCRRRTALADQCVTFGDKAQRGLKTLERNGLTFTPRSDAETLILADIGRETEPVGAGRDGSVELIVPPKGLVIATGTPRASLTLFVLALGDARVQAAAFDAAGTKLATATGGGAGNSLVRLVVAAAGIVRVEVSARGRAAVTRVCSEAPQTGMLARAATTGGLPMVTTRLGAQVERWPGTVVGAVVSQEGRPCRLMRFDQPATLVDAPGFDIVAPAGLSVTLLSVCGVDTVADVAQAQDAAARADLGATVGGASSADPAVPSREVLLEPGETYRIEVLWSWQAWTSNPAGTDSPGAPDPAKWQPGASETFRFRVAAEELAPTGTQDGLNEFKFDPRDIVRYLGRTEPADGRDVVFTNDPLWVHFNAGHVEALADRYERELVLEVKRTDPPPQPDQASMDLVVFPLLIEIIRAKGVQSVISVAEQRINQAILDAPCLPDDPAVGGRSIGGRWKLAPNAMYDFNLLAVRKGAPPAARDPVVVNATRFKTSRYATPAELLEAMGFATSGAAPIPPEELLLGDAMTLPTGPLSVSDRDMANALAAIGADTLPLPGDRPRTIALWRRVGTGYRIVGFLADSPEPMRREAAVLVSSAAVDSVRCEPDRLLVDGTAFLPVRATLNWTRVLFVTASPVAPAAEGELAFRLRVAPGGMLIGKRTLRARPLMLDTEGF</sequence>
<protein>
    <recommendedName>
        <fullName evidence="4">OmpA-like domain-containing protein</fullName>
    </recommendedName>
</protein>
<evidence type="ECO:0000256" key="1">
    <source>
        <dbReference type="SAM" id="MobiDB-lite"/>
    </source>
</evidence>
<organism evidence="2 3">
    <name type="scientific">Sabulicella glaciei</name>
    <dbReference type="NCBI Taxonomy" id="2984948"/>
    <lineage>
        <taxon>Bacteria</taxon>
        <taxon>Pseudomonadati</taxon>
        <taxon>Pseudomonadota</taxon>
        <taxon>Alphaproteobacteria</taxon>
        <taxon>Acetobacterales</taxon>
        <taxon>Acetobacteraceae</taxon>
        <taxon>Sabulicella</taxon>
    </lineage>
</organism>
<reference evidence="2 3" key="1">
    <citation type="submission" date="2022-10" db="EMBL/GenBank/DDBJ databases">
        <title>Roseococcus glaciei nov., sp. nov., isolated from glacier.</title>
        <authorList>
            <person name="Liu Q."/>
            <person name="Xin Y.-H."/>
        </authorList>
    </citation>
    <scope>NUCLEOTIDE SEQUENCE [LARGE SCALE GENOMIC DNA]</scope>
    <source>
        <strain evidence="2 3">MDT2-1-1</strain>
    </source>
</reference>
<evidence type="ECO:0008006" key="4">
    <source>
        <dbReference type="Google" id="ProtNLM"/>
    </source>
</evidence>
<name>A0ABT3NYW5_9PROT</name>
<evidence type="ECO:0000313" key="2">
    <source>
        <dbReference type="EMBL" id="MCW8087357.1"/>
    </source>
</evidence>
<proteinExistence type="predicted"/>
<dbReference type="SUPFAM" id="SSF103088">
    <property type="entry name" value="OmpA-like"/>
    <property type="match status" value="1"/>
</dbReference>